<evidence type="ECO:0000256" key="2">
    <source>
        <dbReference type="ARBA" id="ARBA00022692"/>
    </source>
</evidence>
<evidence type="ECO:0000313" key="7">
    <source>
        <dbReference type="EMBL" id="OMG79258.1"/>
    </source>
</evidence>
<keyword evidence="3 5" id="KW-1133">Transmembrane helix</keyword>
<evidence type="ECO:0000256" key="5">
    <source>
        <dbReference type="SAM" id="Phobius"/>
    </source>
</evidence>
<feature type="transmembrane region" description="Helical" evidence="5">
    <location>
        <begin position="331"/>
        <end position="354"/>
    </location>
</feature>
<accession>A0A1R1JM99</accession>
<feature type="transmembrane region" description="Helical" evidence="5">
    <location>
        <begin position="59"/>
        <end position="81"/>
    </location>
</feature>
<feature type="domain" description="O-antigen ligase-related" evidence="6">
    <location>
        <begin position="191"/>
        <end position="342"/>
    </location>
</feature>
<organism evidence="7 8">
    <name type="scientific">Alcaligenes xylosoxydans xylosoxydans</name>
    <name type="common">Achromobacter xylosoxidans</name>
    <dbReference type="NCBI Taxonomy" id="85698"/>
    <lineage>
        <taxon>Bacteria</taxon>
        <taxon>Pseudomonadati</taxon>
        <taxon>Pseudomonadota</taxon>
        <taxon>Betaproteobacteria</taxon>
        <taxon>Burkholderiales</taxon>
        <taxon>Alcaligenaceae</taxon>
        <taxon>Achromobacter</taxon>
    </lineage>
</organism>
<keyword evidence="2 5" id="KW-0812">Transmembrane</keyword>
<evidence type="ECO:0000313" key="8">
    <source>
        <dbReference type="Proteomes" id="UP000187251"/>
    </source>
</evidence>
<dbReference type="AlphaFoldDB" id="A0A1R1JM99"/>
<comment type="caution">
    <text evidence="7">The sequence shown here is derived from an EMBL/GenBank/DDBJ whole genome shotgun (WGS) entry which is preliminary data.</text>
</comment>
<evidence type="ECO:0000256" key="3">
    <source>
        <dbReference type="ARBA" id="ARBA00022989"/>
    </source>
</evidence>
<proteinExistence type="predicted"/>
<gene>
    <name evidence="7" type="ORF">BIZ92_14760</name>
</gene>
<sequence>MPIICLRSVAFLALLIPALALTSAVGGPIIIYVTALISLTTMAANLVRRWEPFALNELAAIAVALIAPFAAMLISCTYLGAWSSSEIEKLLRFALAVPVCWLLLRVPRNWLQHLQWSLLFGAIVGSVMLVVIIHTPGLGRGAVSDFGGRYNAVGFADLTILFGLASLLTLPWKLSPWPRLEFALKIVVVPICLYAVWVSQTRSSWGLLPVLGLVLLLTKRHWTMRAKLVFVGGLMALMTLVAVGSWYSQDSRWRGVLSDLDSYQQQDRDTSVGIRIQLWKASWLMFKESPVVGVGVRNFRPELAKLQQQGVVTELVSTDYGEPHNDMLGALAGYGALGLLSILALYLIPAVVFWRRSASDDPVVHVGSQIGLLFCLGHLLFSLSEMMFRNMRSVPIYALTVVVLYALTSARTGLAQQRLAARR</sequence>
<feature type="transmembrane region" description="Helical" evidence="5">
    <location>
        <begin position="87"/>
        <end position="104"/>
    </location>
</feature>
<feature type="transmembrane region" description="Helical" evidence="5">
    <location>
        <begin position="396"/>
        <end position="414"/>
    </location>
</feature>
<dbReference type="RefSeq" id="WP_076415336.1">
    <property type="nucleotide sequence ID" value="NZ_AP028040.1"/>
</dbReference>
<evidence type="ECO:0000259" key="6">
    <source>
        <dbReference type="Pfam" id="PF04932"/>
    </source>
</evidence>
<feature type="transmembrane region" description="Helical" evidence="5">
    <location>
        <begin position="229"/>
        <end position="247"/>
    </location>
</feature>
<keyword evidence="4 5" id="KW-0472">Membrane</keyword>
<dbReference type="Pfam" id="PF04932">
    <property type="entry name" value="Wzy_C"/>
    <property type="match status" value="1"/>
</dbReference>
<dbReference type="PANTHER" id="PTHR37422">
    <property type="entry name" value="TEICHURONIC ACID BIOSYNTHESIS PROTEIN TUAE"/>
    <property type="match status" value="1"/>
</dbReference>
<feature type="transmembrane region" description="Helical" evidence="5">
    <location>
        <begin position="150"/>
        <end position="170"/>
    </location>
</feature>
<comment type="subcellular location">
    <subcellularLocation>
        <location evidence="1">Membrane</location>
        <topology evidence="1">Multi-pass membrane protein</topology>
    </subcellularLocation>
</comment>
<evidence type="ECO:0000256" key="1">
    <source>
        <dbReference type="ARBA" id="ARBA00004141"/>
    </source>
</evidence>
<dbReference type="PANTHER" id="PTHR37422:SF17">
    <property type="entry name" value="O-ANTIGEN LIGASE"/>
    <property type="match status" value="1"/>
</dbReference>
<dbReference type="InterPro" id="IPR051533">
    <property type="entry name" value="WaaL-like"/>
</dbReference>
<reference evidence="7 8" key="1">
    <citation type="submission" date="2016-09" db="EMBL/GenBank/DDBJ databases">
        <title>Phylogenomics of Achromobacter.</title>
        <authorList>
            <person name="Jeukens J."/>
            <person name="Freschi L."/>
            <person name="Vincent A.T."/>
            <person name="Emond-Rheault J.-G."/>
            <person name="Kukavica-Ibrulj I."/>
            <person name="Charette S.J."/>
            <person name="Levesque R.C."/>
        </authorList>
    </citation>
    <scope>NUCLEOTIDE SEQUENCE [LARGE SCALE GENOMIC DNA]</scope>
    <source>
        <strain evidence="7 8">AUS488</strain>
    </source>
</reference>
<dbReference type="InterPro" id="IPR007016">
    <property type="entry name" value="O-antigen_ligase-rel_domated"/>
</dbReference>
<dbReference type="OrthoDB" id="8576060at2"/>
<evidence type="ECO:0000256" key="4">
    <source>
        <dbReference type="ARBA" id="ARBA00023136"/>
    </source>
</evidence>
<feature type="transmembrane region" description="Helical" evidence="5">
    <location>
        <begin position="366"/>
        <end position="384"/>
    </location>
</feature>
<feature type="transmembrane region" description="Helical" evidence="5">
    <location>
        <begin position="182"/>
        <end position="199"/>
    </location>
</feature>
<dbReference type="GO" id="GO:0016020">
    <property type="term" value="C:membrane"/>
    <property type="evidence" value="ECO:0007669"/>
    <property type="project" value="UniProtKB-SubCell"/>
</dbReference>
<dbReference type="EMBL" id="MJMN01000046">
    <property type="protein sequence ID" value="OMG79258.1"/>
    <property type="molecule type" value="Genomic_DNA"/>
</dbReference>
<dbReference type="Proteomes" id="UP000187251">
    <property type="component" value="Unassembled WGS sequence"/>
</dbReference>
<protein>
    <recommendedName>
        <fullName evidence="6">O-antigen ligase-related domain-containing protein</fullName>
    </recommendedName>
</protein>
<name>A0A1R1JM99_ALCXX</name>
<feature type="transmembrane region" description="Helical" evidence="5">
    <location>
        <begin position="116"/>
        <end position="138"/>
    </location>
</feature>